<keyword evidence="17" id="KW-0675">Receptor</keyword>
<keyword evidence="14" id="KW-1133">Transmembrane helix</keyword>
<evidence type="ECO:0000256" key="2">
    <source>
        <dbReference type="ARBA" id="ARBA00004389"/>
    </source>
</evidence>
<keyword evidence="11" id="KW-0812">Transmembrane</keyword>
<evidence type="ECO:0000256" key="6">
    <source>
        <dbReference type="ARBA" id="ARBA00020256"/>
    </source>
</evidence>
<dbReference type="GO" id="GO:0005634">
    <property type="term" value="C:nucleus"/>
    <property type="evidence" value="ECO:0007669"/>
    <property type="project" value="UniProtKB-SubCell"/>
</dbReference>
<keyword evidence="13" id="KW-0256">Endoplasmic reticulum</keyword>
<dbReference type="InterPro" id="IPR019009">
    <property type="entry name" value="SRP_receptor_beta_su"/>
</dbReference>
<evidence type="ECO:0000313" key="21">
    <source>
        <dbReference type="Proteomes" id="UP000648187"/>
    </source>
</evidence>
<dbReference type="EMBL" id="JACKWZ010000307">
    <property type="protein sequence ID" value="KAF9409599.1"/>
    <property type="molecule type" value="Genomic_DNA"/>
</dbReference>
<dbReference type="EC" id="2.1.1.85" evidence="5"/>
<keyword evidence="15" id="KW-0342">GTP-binding</keyword>
<dbReference type="Gene3D" id="3.40.50.150">
    <property type="entry name" value="Vaccinia Virus protein VP39"/>
    <property type="match status" value="1"/>
</dbReference>
<sequence>MRAVISKTCLSGPSSQDFETFTAVTHAKMFACGDVEIGHIVVSEAKASIEESGLKNAVELAEKEHSDLIAGKYEGGLKIWECTYDLIQYLEENEEDIKFEEKSILDLGCGAGILGIYAFLKDSKVTFQDYNKEVLEYFTIPNVLLNIEDEENREKEIQKCKFYSGDWDSFNKKLLSSELFDIILTSETIYNECNYDKLISLFVDRLSKDGAAYVAAKTYYFGVGGGVRQFEQKIQQNGKLNCEILSHTRHPLIQWEYSENLRKQLFDWAQDGRYNQFHRLVLSELLTFINIQIALLPIMTEIKLFNDLALLTADNKTDKLFMDVFWWFFSRRRQVRKSVLLMGLSDSGKTLLFVRLAYSQYRQTFTSMKENIEEYLTSNDALKIVDLPGQERLRNKFFDQYKNSAKSIVYVVDSVTIQKEIRDVAENLVRVTKSSQLQSVDPSQGNNSTYLGKIGKDFEFSHLSNRVEIAESSANTGDDDTPADIKSLQDWISKLYIYDNVRKAQNEHSVCAVFIIIMWFIAD</sequence>
<dbReference type="CDD" id="cd02440">
    <property type="entry name" value="AdoMet_MTases"/>
    <property type="match status" value="1"/>
</dbReference>
<dbReference type="Pfam" id="PF10294">
    <property type="entry name" value="Methyltransf_16"/>
    <property type="match status" value="1"/>
</dbReference>
<comment type="subcellular location">
    <subcellularLocation>
        <location evidence="3">Cytoplasm</location>
    </subcellularLocation>
    <subcellularLocation>
        <location evidence="2">Endoplasmic reticulum membrane</location>
        <topology evidence="2">Single-pass membrane protein</topology>
    </subcellularLocation>
    <subcellularLocation>
        <location evidence="1">Nucleus</location>
    </subcellularLocation>
</comment>
<keyword evidence="10" id="KW-0949">S-adenosyl-L-methionine</keyword>
<dbReference type="InterPro" id="IPR019410">
    <property type="entry name" value="Methyltransf_16"/>
</dbReference>
<evidence type="ECO:0000256" key="8">
    <source>
        <dbReference type="ARBA" id="ARBA00022603"/>
    </source>
</evidence>
<dbReference type="Proteomes" id="UP000648187">
    <property type="component" value="Unassembled WGS sequence"/>
</dbReference>
<evidence type="ECO:0000256" key="9">
    <source>
        <dbReference type="ARBA" id="ARBA00022679"/>
    </source>
</evidence>
<name>A0A835G9I7_SPOEX</name>
<dbReference type="GO" id="GO:0032259">
    <property type="term" value="P:methylation"/>
    <property type="evidence" value="ECO:0007669"/>
    <property type="project" value="UniProtKB-KW"/>
</dbReference>
<keyword evidence="21" id="KW-1185">Reference proteome</keyword>
<dbReference type="SUPFAM" id="SSF53335">
    <property type="entry name" value="S-adenosyl-L-methionine-dependent methyltransferases"/>
    <property type="match status" value="1"/>
</dbReference>
<evidence type="ECO:0000256" key="3">
    <source>
        <dbReference type="ARBA" id="ARBA00004496"/>
    </source>
</evidence>
<comment type="similarity">
    <text evidence="19">Belongs to the methyltransferase superfamily. METTL18 family.</text>
</comment>
<dbReference type="GO" id="GO:0005789">
    <property type="term" value="C:endoplasmic reticulum membrane"/>
    <property type="evidence" value="ECO:0007669"/>
    <property type="project" value="UniProtKB-SubCell"/>
</dbReference>
<reference evidence="20" key="1">
    <citation type="submission" date="2020-08" db="EMBL/GenBank/DDBJ databases">
        <title>Spodoptera exigua strain:BAW_Kor-Di-RS1 Genome sequencing and assembly.</title>
        <authorList>
            <person name="Kim J."/>
            <person name="Nam H.Y."/>
            <person name="Kwon M."/>
            <person name="Choi J.H."/>
            <person name="Cho S.R."/>
            <person name="Kim G.-H."/>
        </authorList>
    </citation>
    <scope>NUCLEOTIDE SEQUENCE</scope>
    <source>
        <strain evidence="20">BAW_Kor-Di-RS1</strain>
        <tissue evidence="20">Whole-body</tissue>
    </source>
</reference>
<keyword evidence="16" id="KW-0472">Membrane</keyword>
<evidence type="ECO:0000256" key="5">
    <source>
        <dbReference type="ARBA" id="ARBA00012533"/>
    </source>
</evidence>
<accession>A0A835G9I7</accession>
<evidence type="ECO:0000256" key="18">
    <source>
        <dbReference type="ARBA" id="ARBA00023242"/>
    </source>
</evidence>
<comment type="caution">
    <text evidence="20">The sequence shown here is derived from an EMBL/GenBank/DDBJ whole genome shotgun (WGS) entry which is preliminary data.</text>
</comment>
<keyword evidence="12" id="KW-0547">Nucleotide-binding</keyword>
<evidence type="ECO:0000256" key="11">
    <source>
        <dbReference type="ARBA" id="ARBA00022692"/>
    </source>
</evidence>
<dbReference type="InterPro" id="IPR029063">
    <property type="entry name" value="SAM-dependent_MTases_sf"/>
</dbReference>
<keyword evidence="9" id="KW-0808">Transferase</keyword>
<dbReference type="InterPro" id="IPR027417">
    <property type="entry name" value="P-loop_NTPase"/>
</dbReference>
<proteinExistence type="inferred from homology"/>
<evidence type="ECO:0000256" key="15">
    <source>
        <dbReference type="ARBA" id="ARBA00023134"/>
    </source>
</evidence>
<dbReference type="GO" id="GO:0018064">
    <property type="term" value="F:protein-L-histidine N-tele-methyltransferase activity"/>
    <property type="evidence" value="ECO:0007669"/>
    <property type="project" value="UniProtKB-EC"/>
</dbReference>
<evidence type="ECO:0000256" key="16">
    <source>
        <dbReference type="ARBA" id="ARBA00023136"/>
    </source>
</evidence>
<keyword evidence="18" id="KW-0539">Nucleus</keyword>
<evidence type="ECO:0000256" key="13">
    <source>
        <dbReference type="ARBA" id="ARBA00022824"/>
    </source>
</evidence>
<evidence type="ECO:0000256" key="4">
    <source>
        <dbReference type="ARBA" id="ARBA00005619"/>
    </source>
</evidence>
<keyword evidence="7" id="KW-0963">Cytoplasm</keyword>
<dbReference type="Gene3D" id="3.40.50.300">
    <property type="entry name" value="P-loop containing nucleotide triphosphate hydrolases"/>
    <property type="match status" value="2"/>
</dbReference>
<dbReference type="GO" id="GO:0005525">
    <property type="term" value="F:GTP binding"/>
    <property type="evidence" value="ECO:0007669"/>
    <property type="project" value="UniProtKB-KW"/>
</dbReference>
<dbReference type="PANTHER" id="PTHR14614">
    <property type="entry name" value="HEPATOCELLULAR CARCINOMA-ASSOCIATED ANTIGEN"/>
    <property type="match status" value="1"/>
</dbReference>
<evidence type="ECO:0000256" key="12">
    <source>
        <dbReference type="ARBA" id="ARBA00022741"/>
    </source>
</evidence>
<dbReference type="SUPFAM" id="SSF52540">
    <property type="entry name" value="P-loop containing nucleoside triphosphate hydrolases"/>
    <property type="match status" value="1"/>
</dbReference>
<evidence type="ECO:0000256" key="19">
    <source>
        <dbReference type="ARBA" id="ARBA00038126"/>
    </source>
</evidence>
<dbReference type="Pfam" id="PF09439">
    <property type="entry name" value="SRPRB"/>
    <property type="match status" value="1"/>
</dbReference>
<evidence type="ECO:0000256" key="10">
    <source>
        <dbReference type="ARBA" id="ARBA00022691"/>
    </source>
</evidence>
<evidence type="ECO:0000256" key="17">
    <source>
        <dbReference type="ARBA" id="ARBA00023170"/>
    </source>
</evidence>
<dbReference type="PANTHER" id="PTHR14614:SF39">
    <property type="entry name" value="HISTIDINE PROTEIN METHYLTRANSFERASE 1 HOMOLOG"/>
    <property type="match status" value="1"/>
</dbReference>
<evidence type="ECO:0000256" key="1">
    <source>
        <dbReference type="ARBA" id="ARBA00004123"/>
    </source>
</evidence>
<organism evidence="20 21">
    <name type="scientific">Spodoptera exigua</name>
    <name type="common">Beet armyworm</name>
    <name type="synonym">Noctua fulgens</name>
    <dbReference type="NCBI Taxonomy" id="7107"/>
    <lineage>
        <taxon>Eukaryota</taxon>
        <taxon>Metazoa</taxon>
        <taxon>Ecdysozoa</taxon>
        <taxon>Arthropoda</taxon>
        <taxon>Hexapoda</taxon>
        <taxon>Insecta</taxon>
        <taxon>Pterygota</taxon>
        <taxon>Neoptera</taxon>
        <taxon>Endopterygota</taxon>
        <taxon>Lepidoptera</taxon>
        <taxon>Glossata</taxon>
        <taxon>Ditrysia</taxon>
        <taxon>Noctuoidea</taxon>
        <taxon>Noctuidae</taxon>
        <taxon>Amphipyrinae</taxon>
        <taxon>Spodoptera</taxon>
    </lineage>
</organism>
<evidence type="ECO:0000313" key="20">
    <source>
        <dbReference type="EMBL" id="KAF9409599.1"/>
    </source>
</evidence>
<comment type="similarity">
    <text evidence="4">Belongs to the SRP receptor beta subunit family.</text>
</comment>
<dbReference type="AlphaFoldDB" id="A0A835G9I7"/>
<keyword evidence="8" id="KW-0489">Methyltransferase</keyword>
<evidence type="ECO:0000256" key="14">
    <source>
        <dbReference type="ARBA" id="ARBA00022989"/>
    </source>
</evidence>
<evidence type="ECO:0000256" key="7">
    <source>
        <dbReference type="ARBA" id="ARBA00022490"/>
    </source>
</evidence>
<gene>
    <name evidence="20" type="ORF">HW555_011072</name>
</gene>
<protein>
    <recommendedName>
        <fullName evidence="6">Signal recognition particle receptor subunit beta</fullName>
        <ecNumber evidence="5">2.1.1.85</ecNumber>
    </recommendedName>
</protein>